<feature type="transmembrane region" description="Helical" evidence="5">
    <location>
        <begin position="448"/>
        <end position="467"/>
    </location>
</feature>
<feature type="transmembrane region" description="Helical" evidence="5">
    <location>
        <begin position="156"/>
        <end position="179"/>
    </location>
</feature>
<sequence>MSVQVADVNTVQVADGETVQIANAEAMGKVEADPSITGNDKNIIEFEGTQYTVGKSLFCNFSPSPYPVYVCNLLFFIPCAVNLICLDSVLFNKICYFQYKNQTQCADPDFSVLHPELQEQVTVWGNYHVLTYLPLCVIVNLMLSSYCDRIGHKLPYMLPCVGNAAATIYLALLASPQFINWPMASVLGYSVLYSIFGSYAMVLMSSFSYVGLASTKEKRTISMAITEGTFLAGAMIGSLINGPIIDNLGLANMMYINSALTVLPLPVVLICITDITVKSDRKYTWRDVIGLSHLMDSFNCAFQKRKGNTMSAQKLANRKLVKVDYNNKWSSNKENIIEFEGTQYTVSKSLFCNFAPSPYPVYVCNLLFFIPYAVNLICLDAVLFNKICYFQYKNQTQCADPDFSVLHPELQDQVAVWGNYHVLTYLPLCVTVNLMLSSYCDRIGHKLPYMLPCVGNAAATIYLALLASPQFVNWPMTTVLGYSVLLSFLGSYSMVSIYI</sequence>
<keyword evidence="3 5" id="KW-1133">Transmembrane helix</keyword>
<dbReference type="OrthoDB" id="3026777at2759"/>
<feature type="transmembrane region" description="Helical" evidence="5">
    <location>
        <begin position="359"/>
        <end position="384"/>
    </location>
</feature>
<dbReference type="InterPro" id="IPR011701">
    <property type="entry name" value="MFS"/>
</dbReference>
<evidence type="ECO:0000256" key="2">
    <source>
        <dbReference type="ARBA" id="ARBA00022692"/>
    </source>
</evidence>
<feature type="transmembrane region" description="Helical" evidence="5">
    <location>
        <begin position="191"/>
        <end position="212"/>
    </location>
</feature>
<organism evidence="6 7">
    <name type="scientific">Bugula neritina</name>
    <name type="common">Brown bryozoan</name>
    <name type="synonym">Sertularia neritina</name>
    <dbReference type="NCBI Taxonomy" id="10212"/>
    <lineage>
        <taxon>Eukaryota</taxon>
        <taxon>Metazoa</taxon>
        <taxon>Spiralia</taxon>
        <taxon>Lophotrochozoa</taxon>
        <taxon>Bryozoa</taxon>
        <taxon>Gymnolaemata</taxon>
        <taxon>Cheilostomatida</taxon>
        <taxon>Flustrina</taxon>
        <taxon>Buguloidea</taxon>
        <taxon>Bugulidae</taxon>
        <taxon>Bugula</taxon>
    </lineage>
</organism>
<comment type="caution">
    <text evidence="6">The sequence shown here is derived from an EMBL/GenBank/DDBJ whole genome shotgun (WGS) entry which is preliminary data.</text>
</comment>
<feature type="transmembrane region" description="Helical" evidence="5">
    <location>
        <begin position="479"/>
        <end position="498"/>
    </location>
</feature>
<name>A0A7J7KMC0_BUGNE</name>
<dbReference type="AlphaFoldDB" id="A0A7J7KMC0"/>
<dbReference type="PANTHER" id="PTHR23507:SF1">
    <property type="entry name" value="FI18259P1-RELATED"/>
    <property type="match status" value="1"/>
</dbReference>
<keyword evidence="2 5" id="KW-0812">Transmembrane</keyword>
<dbReference type="GO" id="GO:0016020">
    <property type="term" value="C:membrane"/>
    <property type="evidence" value="ECO:0007669"/>
    <property type="project" value="UniProtKB-SubCell"/>
</dbReference>
<evidence type="ECO:0000313" key="7">
    <source>
        <dbReference type="Proteomes" id="UP000593567"/>
    </source>
</evidence>
<dbReference type="Gene3D" id="1.20.1250.20">
    <property type="entry name" value="MFS general substrate transporter like domains"/>
    <property type="match status" value="1"/>
</dbReference>
<evidence type="ECO:0000256" key="4">
    <source>
        <dbReference type="ARBA" id="ARBA00023136"/>
    </source>
</evidence>
<dbReference type="EMBL" id="VXIV02000278">
    <property type="protein sequence ID" value="KAF6039314.1"/>
    <property type="molecule type" value="Genomic_DNA"/>
</dbReference>
<evidence type="ECO:0000256" key="5">
    <source>
        <dbReference type="SAM" id="Phobius"/>
    </source>
</evidence>
<proteinExistence type="predicted"/>
<feature type="transmembrane region" description="Helical" evidence="5">
    <location>
        <begin position="414"/>
        <end position="436"/>
    </location>
</feature>
<feature type="transmembrane region" description="Helical" evidence="5">
    <location>
        <begin position="124"/>
        <end position="144"/>
    </location>
</feature>
<keyword evidence="4 5" id="KW-0472">Membrane</keyword>
<keyword evidence="7" id="KW-1185">Reference proteome</keyword>
<reference evidence="6" key="1">
    <citation type="submission" date="2020-06" db="EMBL/GenBank/DDBJ databases">
        <title>Draft genome of Bugula neritina, a colonial animal packing powerful symbionts and potential medicines.</title>
        <authorList>
            <person name="Rayko M."/>
        </authorList>
    </citation>
    <scope>NUCLEOTIDE SEQUENCE [LARGE SCALE GENOMIC DNA]</scope>
    <source>
        <strain evidence="6">Kwan_BN1</strain>
    </source>
</reference>
<feature type="transmembrane region" description="Helical" evidence="5">
    <location>
        <begin position="224"/>
        <end position="244"/>
    </location>
</feature>
<feature type="transmembrane region" description="Helical" evidence="5">
    <location>
        <begin position="256"/>
        <end position="277"/>
    </location>
</feature>
<dbReference type="GO" id="GO:0022857">
    <property type="term" value="F:transmembrane transporter activity"/>
    <property type="evidence" value="ECO:0007669"/>
    <property type="project" value="InterPro"/>
</dbReference>
<dbReference type="Pfam" id="PF07690">
    <property type="entry name" value="MFS_1"/>
    <property type="match status" value="1"/>
</dbReference>
<dbReference type="SUPFAM" id="SSF103473">
    <property type="entry name" value="MFS general substrate transporter"/>
    <property type="match status" value="1"/>
</dbReference>
<dbReference type="PANTHER" id="PTHR23507">
    <property type="entry name" value="ZGC:174356"/>
    <property type="match status" value="1"/>
</dbReference>
<evidence type="ECO:0000313" key="6">
    <source>
        <dbReference type="EMBL" id="KAF6039314.1"/>
    </source>
</evidence>
<evidence type="ECO:0000256" key="1">
    <source>
        <dbReference type="ARBA" id="ARBA00004141"/>
    </source>
</evidence>
<dbReference type="InterPro" id="IPR036259">
    <property type="entry name" value="MFS_trans_sf"/>
</dbReference>
<accession>A0A7J7KMC0</accession>
<comment type="subcellular location">
    <subcellularLocation>
        <location evidence="1">Membrane</location>
        <topology evidence="1">Multi-pass membrane protein</topology>
    </subcellularLocation>
</comment>
<gene>
    <name evidence="6" type="ORF">EB796_002383</name>
</gene>
<dbReference type="Proteomes" id="UP000593567">
    <property type="component" value="Unassembled WGS sequence"/>
</dbReference>
<evidence type="ECO:0000256" key="3">
    <source>
        <dbReference type="ARBA" id="ARBA00022989"/>
    </source>
</evidence>
<protein>
    <submittedName>
        <fullName evidence="6">Uncharacterized protein</fullName>
    </submittedName>
</protein>